<dbReference type="InterPro" id="IPR014031">
    <property type="entry name" value="Ketoacyl_synth_C"/>
</dbReference>
<keyword evidence="8" id="KW-1185">Reference proteome</keyword>
<dbReference type="PROSITE" id="PS50075">
    <property type="entry name" value="CARRIER"/>
    <property type="match status" value="1"/>
</dbReference>
<dbReference type="SUPFAM" id="SSF53901">
    <property type="entry name" value="Thiolase-like"/>
    <property type="match status" value="1"/>
</dbReference>
<evidence type="ECO:0000259" key="6">
    <source>
        <dbReference type="PROSITE" id="PS52004"/>
    </source>
</evidence>
<dbReference type="InterPro" id="IPR013968">
    <property type="entry name" value="PKS_KR"/>
</dbReference>
<accession>A0ABV9Y2S3</accession>
<dbReference type="PANTHER" id="PTHR43074">
    <property type="entry name" value="OMEGA-3 POLYUNSATURATED FATTY ACID SYNTHASE PFAB-RELATED"/>
    <property type="match status" value="1"/>
</dbReference>
<dbReference type="InterPro" id="IPR014043">
    <property type="entry name" value="Acyl_transferase_dom"/>
</dbReference>
<dbReference type="Gene3D" id="1.10.1200.10">
    <property type="entry name" value="ACP-like"/>
    <property type="match status" value="1"/>
</dbReference>
<keyword evidence="2" id="KW-0597">Phosphoprotein</keyword>
<dbReference type="Gene3D" id="3.30.70.250">
    <property type="entry name" value="Malonyl-CoA ACP transacylase, ACP-binding"/>
    <property type="match status" value="1"/>
</dbReference>
<keyword evidence="1" id="KW-0596">Phosphopantetheine</keyword>
<gene>
    <name evidence="7" type="ORF">ACFPFM_19590</name>
</gene>
<dbReference type="CDD" id="cd08953">
    <property type="entry name" value="KR_2_SDR_x"/>
    <property type="match status" value="1"/>
</dbReference>
<dbReference type="Gene3D" id="3.40.47.10">
    <property type="match status" value="1"/>
</dbReference>
<organism evidence="7 8">
    <name type="scientific">Saccharothrix xinjiangensis</name>
    <dbReference type="NCBI Taxonomy" id="204798"/>
    <lineage>
        <taxon>Bacteria</taxon>
        <taxon>Bacillati</taxon>
        <taxon>Actinomycetota</taxon>
        <taxon>Actinomycetes</taxon>
        <taxon>Pseudonocardiales</taxon>
        <taxon>Pseudonocardiaceae</taxon>
        <taxon>Saccharothrix</taxon>
    </lineage>
</organism>
<name>A0ABV9Y2S3_9PSEU</name>
<dbReference type="SUPFAM" id="SSF47336">
    <property type="entry name" value="ACP-like"/>
    <property type="match status" value="1"/>
</dbReference>
<dbReference type="InterPro" id="IPR009081">
    <property type="entry name" value="PP-bd_ACP"/>
</dbReference>
<feature type="domain" description="Ketosynthase family 3 (KS3)" evidence="6">
    <location>
        <begin position="9"/>
        <end position="464"/>
    </location>
</feature>
<dbReference type="InterPro" id="IPR016036">
    <property type="entry name" value="Malonyl_transacylase_ACP-bd"/>
</dbReference>
<dbReference type="InterPro" id="IPR036736">
    <property type="entry name" value="ACP-like_sf"/>
</dbReference>
<sequence>MTAAEAGGQTPIAVVGLGALLPGSTGVGRFWRSLVEGRDHITDIPPHRWRPEDHYDPDPAAPDKTYARRGAFLSGVDFDPLAYGIPPNQLPATDSAQLLALIGVEQALGDLAGELSPAVRERTSVVLGSAALPLLPRMSHRLERPVWRKALLEHGVAEELADQVCDRIAEHYPPWVEATFPGLLANVVAGRIANRFDLHGTNHTTDAACASSLSAVATGVAELALGRADLVLAGGVDTQNGIDMFVCFSKTPALSPSGDCRPFSARADGTMLGEGAVLLALKRLADAERDDDKVYAVIRGVGTSSDGGGTAIYAPVPAGQVRSLRRAYEQAGYAPTTVGLVEAHGTGTAAGDRAEFAALREVFDDPGRTERQWCALGSVKSQIGHTKCAAGAAGLLKAVLALHNKVLPPTIKVDRPHPDLDLPTSPFHLNTAARPWIQADDEPRRASVSSFGFGGSNFHLTLEEHLPTRGVVTPVHRAAPSELLLFSAGTPAQLAARLRAVDADVPPRPGWVRDNLRAFDPTCATRLAVVLGEGGTRDLRELAALVDRAPGAAFDLPSGAHYRVGEPTPGRVAFLFPGQGSQYVGMGADLAVHDPGARRAWDRAAGLRLADRALHGVVFPPPAFTDEERERQQRLLTDTEWAQPALAVHSLALLDVLSRVGPAADVVAGHSFGELVALHHAGVFDAAALIRLGRRRGELMRDAAARTAGAMTAVSAPAEEVERLIAEEGLDGGLAVANHNAPRQVAVSGDPEAVARLERLMAARGTATRRLAASAAFHSPLLADAVEPLAEFVAGVRCAPPRLPVYGNADGRAHPADPDEIRGRIAAHLTAPVRFVEQVESMYADGVRTFVEVGAGSVLTGLVGRILGDRDHLAVALDQRGRHGLTALQDGLGRLAAHGLRLDPAALCEFLADPVGEQKRKSVMTVSIDGGNQGTRYPEAEGNVVLPPPRPLPAANPAHAPAPPTPGGDAWVAVVREAQRETAEAHSQYLRALTDTHLAFLRVSEGSMTALPGPAQPPRESNGHSARVPFAVPAPDPTTPRGAFAPPGVDLPAPVQAAPDLPAPVRSAPVQPASPPPTPDAPGGSVDVLLAVVAELTGYPVDVLDLDMNLEGDLGIDSIKRVEILSALRERLPDLVPPGAGGPAQPQTLREIVDAVGKDAPDVTPATTPAALPGQRSTGQRSTGQRSTGLRVRRLAVRVRPEPRQGVSVPGLADGPIAVTDDGTGVAGEVVGLLREHGIDATAVDVVPADAHGVVFLGGLRAVEDPGQADAVLYEAFRAAHAVARAFSDRGGVFVTVQDTGGDFALSGRCGSRAWVAGVAALARTAAQEWPLARVKAVDCERGGRSPRHVAEAVVDELLHGGATAEVGLAADGIRVTPVTTPTEVRAGAHDATHGRIGADSVLLVSGGARGITARALRAVAERHRPRLVLLGRTALEDEPDGLAEAVDEAALVRALADRGDAPPAELAGAARRILAVREIRETLTALAEAGAQARYLAVDVRRPDDLGPALAELRAQWGPITGLVHAAGAVDDHLIEDKSEEQLDLVLGTKLSGLRTLLAATAEDPLSLLVLFSSVAGVFGNVGQGDYAMANAVLDAVASVERTRRPDCLVRALAWGPWRGGMVTPALVRHFERAGVDLIEPDAGAEALLAEFDSDADDDTRVVLTAAEEVEIDRVELAVTDSAAR</sequence>
<dbReference type="Pfam" id="PF02801">
    <property type="entry name" value="Ketoacyl-synt_C"/>
    <property type="match status" value="1"/>
</dbReference>
<dbReference type="Pfam" id="PF00698">
    <property type="entry name" value="Acyl_transf_1"/>
    <property type="match status" value="1"/>
</dbReference>
<feature type="region of interest" description="Disordered" evidence="4">
    <location>
        <begin position="1009"/>
        <end position="1082"/>
    </location>
</feature>
<dbReference type="SMART" id="SM00825">
    <property type="entry name" value="PKS_KS"/>
    <property type="match status" value="1"/>
</dbReference>
<comment type="caution">
    <text evidence="7">The sequence shown here is derived from an EMBL/GenBank/DDBJ whole genome shotgun (WGS) entry which is preliminary data.</text>
</comment>
<dbReference type="InterPro" id="IPR052568">
    <property type="entry name" value="PKS-FAS_Synthase"/>
</dbReference>
<dbReference type="SUPFAM" id="SSF51735">
    <property type="entry name" value="NAD(P)-binding Rossmann-fold domains"/>
    <property type="match status" value="1"/>
</dbReference>
<proteinExistence type="predicted"/>
<dbReference type="Gene3D" id="3.40.50.720">
    <property type="entry name" value="NAD(P)-binding Rossmann-like Domain"/>
    <property type="match status" value="1"/>
</dbReference>
<dbReference type="PANTHER" id="PTHR43074:SF1">
    <property type="entry name" value="BETA-KETOACYL SYNTHASE FAMILY PROTEIN-RELATED"/>
    <property type="match status" value="1"/>
</dbReference>
<dbReference type="InterPro" id="IPR001227">
    <property type="entry name" value="Ac_transferase_dom_sf"/>
</dbReference>
<dbReference type="PROSITE" id="PS00606">
    <property type="entry name" value="KS3_1"/>
    <property type="match status" value="1"/>
</dbReference>
<evidence type="ECO:0000313" key="7">
    <source>
        <dbReference type="EMBL" id="MFC5055947.1"/>
    </source>
</evidence>
<dbReference type="EMBL" id="JBHSJB010000017">
    <property type="protein sequence ID" value="MFC5055947.1"/>
    <property type="molecule type" value="Genomic_DNA"/>
</dbReference>
<dbReference type="SMART" id="SM00827">
    <property type="entry name" value="PKS_AT"/>
    <property type="match status" value="1"/>
</dbReference>
<dbReference type="Pfam" id="PF00550">
    <property type="entry name" value="PP-binding"/>
    <property type="match status" value="1"/>
</dbReference>
<evidence type="ECO:0000256" key="2">
    <source>
        <dbReference type="ARBA" id="ARBA00022553"/>
    </source>
</evidence>
<dbReference type="SMART" id="SM00822">
    <property type="entry name" value="PKS_KR"/>
    <property type="match status" value="1"/>
</dbReference>
<dbReference type="InterPro" id="IPR036291">
    <property type="entry name" value="NAD(P)-bd_dom_sf"/>
</dbReference>
<feature type="region of interest" description="Disordered" evidence="4">
    <location>
        <begin position="1159"/>
        <end position="1188"/>
    </location>
</feature>
<dbReference type="InterPro" id="IPR020841">
    <property type="entry name" value="PKS_Beta-ketoAc_synthase_dom"/>
</dbReference>
<evidence type="ECO:0000256" key="1">
    <source>
        <dbReference type="ARBA" id="ARBA00022450"/>
    </source>
</evidence>
<dbReference type="InterPro" id="IPR016035">
    <property type="entry name" value="Acyl_Trfase/lysoPLipase"/>
</dbReference>
<protein>
    <submittedName>
        <fullName evidence="7">SDR family oxidoreductase</fullName>
    </submittedName>
</protein>
<dbReference type="InterPro" id="IPR016039">
    <property type="entry name" value="Thiolase-like"/>
</dbReference>
<dbReference type="RefSeq" id="WP_344039771.1">
    <property type="nucleotide sequence ID" value="NZ_BAAAKE010000018.1"/>
</dbReference>
<dbReference type="Proteomes" id="UP001595833">
    <property type="component" value="Unassembled WGS sequence"/>
</dbReference>
<evidence type="ECO:0000256" key="3">
    <source>
        <dbReference type="ARBA" id="ARBA00022679"/>
    </source>
</evidence>
<feature type="compositionally biased region" description="Polar residues" evidence="4">
    <location>
        <begin position="1175"/>
        <end position="1188"/>
    </location>
</feature>
<dbReference type="CDD" id="cd00833">
    <property type="entry name" value="PKS"/>
    <property type="match status" value="1"/>
</dbReference>
<dbReference type="Pfam" id="PF00109">
    <property type="entry name" value="ketoacyl-synt"/>
    <property type="match status" value="1"/>
</dbReference>
<dbReference type="SUPFAM" id="SSF55048">
    <property type="entry name" value="Probable ACP-binding domain of malonyl-CoA ACP transacylase"/>
    <property type="match status" value="1"/>
</dbReference>
<feature type="domain" description="Carrier" evidence="5">
    <location>
        <begin position="1080"/>
        <end position="1160"/>
    </location>
</feature>
<dbReference type="PROSITE" id="PS52004">
    <property type="entry name" value="KS3_2"/>
    <property type="match status" value="1"/>
</dbReference>
<dbReference type="Pfam" id="PF08659">
    <property type="entry name" value="KR"/>
    <property type="match status" value="1"/>
</dbReference>
<evidence type="ECO:0000259" key="5">
    <source>
        <dbReference type="PROSITE" id="PS50075"/>
    </source>
</evidence>
<dbReference type="InterPro" id="IPR014030">
    <property type="entry name" value="Ketoacyl_synth_N"/>
</dbReference>
<dbReference type="InterPro" id="IPR018201">
    <property type="entry name" value="Ketoacyl_synth_AS"/>
</dbReference>
<reference evidence="8" key="1">
    <citation type="journal article" date="2019" name="Int. J. Syst. Evol. Microbiol.">
        <title>The Global Catalogue of Microorganisms (GCM) 10K type strain sequencing project: providing services to taxonomists for standard genome sequencing and annotation.</title>
        <authorList>
            <consortium name="The Broad Institute Genomics Platform"/>
            <consortium name="The Broad Institute Genome Sequencing Center for Infectious Disease"/>
            <person name="Wu L."/>
            <person name="Ma J."/>
        </authorList>
    </citation>
    <scope>NUCLEOTIDE SEQUENCE [LARGE SCALE GENOMIC DNA]</scope>
    <source>
        <strain evidence="8">KCTC 12848</strain>
    </source>
</reference>
<dbReference type="Gene3D" id="3.40.366.10">
    <property type="entry name" value="Malonyl-Coenzyme A Acyl Carrier Protein, domain 2"/>
    <property type="match status" value="1"/>
</dbReference>
<feature type="compositionally biased region" description="Low complexity" evidence="4">
    <location>
        <begin position="1164"/>
        <end position="1173"/>
    </location>
</feature>
<dbReference type="InterPro" id="IPR057326">
    <property type="entry name" value="KR_dom"/>
</dbReference>
<evidence type="ECO:0000256" key="4">
    <source>
        <dbReference type="SAM" id="MobiDB-lite"/>
    </source>
</evidence>
<dbReference type="SUPFAM" id="SSF52151">
    <property type="entry name" value="FabD/lysophospholipase-like"/>
    <property type="match status" value="1"/>
</dbReference>
<keyword evidence="3" id="KW-0808">Transferase</keyword>
<evidence type="ECO:0000313" key="8">
    <source>
        <dbReference type="Proteomes" id="UP001595833"/>
    </source>
</evidence>